<dbReference type="PANTHER" id="PTHR24345">
    <property type="entry name" value="SERINE/THREONINE-PROTEIN KINASE PLK"/>
    <property type="match status" value="1"/>
</dbReference>
<dbReference type="PANTHER" id="PTHR24345:SF93">
    <property type="entry name" value="SERINE_THREONINE-PROTEIN KINASE PLK1"/>
    <property type="match status" value="1"/>
</dbReference>
<dbReference type="CDD" id="cd13118">
    <property type="entry name" value="POLO_box_1"/>
    <property type="match status" value="1"/>
</dbReference>
<dbReference type="GO" id="GO:0005813">
    <property type="term" value="C:centrosome"/>
    <property type="evidence" value="ECO:0007669"/>
    <property type="project" value="TreeGrafter"/>
</dbReference>
<dbReference type="AlphaFoldDB" id="A0A6G3MGY5"/>
<dbReference type="EMBL" id="GHBP01002924">
    <property type="protein sequence ID" value="NDJ93231.1"/>
    <property type="molecule type" value="Transcribed_RNA"/>
</dbReference>
<dbReference type="GO" id="GO:0007052">
    <property type="term" value="P:mitotic spindle organization"/>
    <property type="evidence" value="ECO:0007669"/>
    <property type="project" value="TreeGrafter"/>
</dbReference>
<protein>
    <submittedName>
        <fullName evidence="2">Serine/threonine-protein kinase PLK1 (Trinotate prediction)</fullName>
    </submittedName>
</protein>
<proteinExistence type="predicted"/>
<dbReference type="Pfam" id="PF00659">
    <property type="entry name" value="POLO_box"/>
    <property type="match status" value="1"/>
</dbReference>
<dbReference type="InterPro" id="IPR000959">
    <property type="entry name" value="POLO_box_dom"/>
</dbReference>
<evidence type="ECO:0000313" key="2">
    <source>
        <dbReference type="EMBL" id="NDJ93231.1"/>
    </source>
</evidence>
<dbReference type="Gene3D" id="3.30.1120.30">
    <property type="entry name" value="POLO box domain"/>
    <property type="match status" value="1"/>
</dbReference>
<dbReference type="GO" id="GO:0005737">
    <property type="term" value="C:cytoplasm"/>
    <property type="evidence" value="ECO:0007669"/>
    <property type="project" value="TreeGrafter"/>
</dbReference>
<dbReference type="GO" id="GO:0005634">
    <property type="term" value="C:nucleus"/>
    <property type="evidence" value="ECO:0007669"/>
    <property type="project" value="TreeGrafter"/>
</dbReference>
<keyword evidence="2" id="KW-0418">Kinase</keyword>
<dbReference type="GO" id="GO:0000922">
    <property type="term" value="C:spindle pole"/>
    <property type="evidence" value="ECO:0007669"/>
    <property type="project" value="TreeGrafter"/>
</dbReference>
<reference evidence="2" key="1">
    <citation type="submission" date="2018-11" db="EMBL/GenBank/DDBJ databases">
        <title>Henneguya salminicola genome and transcriptome.</title>
        <authorList>
            <person name="Yahalomi D."/>
            <person name="Atkinson S.D."/>
            <person name="Neuhof M."/>
            <person name="Chang E.S."/>
            <person name="Philippe H."/>
            <person name="Cartwright P."/>
            <person name="Bartholomew J.L."/>
            <person name="Huchon D."/>
        </authorList>
    </citation>
    <scope>NUCLEOTIDE SEQUENCE</scope>
    <source>
        <strain evidence="2">Hz1</strain>
        <tissue evidence="2">Whole</tissue>
    </source>
</reference>
<evidence type="ECO:0000259" key="1">
    <source>
        <dbReference type="PROSITE" id="PS50078"/>
    </source>
</evidence>
<feature type="domain" description="POLO box" evidence="1">
    <location>
        <begin position="74"/>
        <end position="152"/>
    </location>
</feature>
<name>A0A6G3MGY5_HENSL</name>
<dbReference type="PROSITE" id="PS50078">
    <property type="entry name" value="POLO_BOX"/>
    <property type="match status" value="1"/>
</dbReference>
<keyword evidence="2" id="KW-0808">Transferase</keyword>
<organism evidence="2">
    <name type="scientific">Henneguya salminicola</name>
    <name type="common">Myxosporean</name>
    <dbReference type="NCBI Taxonomy" id="69463"/>
    <lineage>
        <taxon>Eukaryota</taxon>
        <taxon>Metazoa</taxon>
        <taxon>Cnidaria</taxon>
        <taxon>Myxozoa</taxon>
        <taxon>Myxosporea</taxon>
        <taxon>Bivalvulida</taxon>
        <taxon>Platysporina</taxon>
        <taxon>Myxobolidae</taxon>
        <taxon>Henneguya</taxon>
    </lineage>
</organism>
<dbReference type="InterPro" id="IPR033701">
    <property type="entry name" value="POLO_box_1"/>
</dbReference>
<dbReference type="GO" id="GO:0000776">
    <property type="term" value="C:kinetochore"/>
    <property type="evidence" value="ECO:0007669"/>
    <property type="project" value="TreeGrafter"/>
</dbReference>
<dbReference type="InterPro" id="IPR036947">
    <property type="entry name" value="POLO_box_dom_sf"/>
</dbReference>
<dbReference type="GO" id="GO:0004674">
    <property type="term" value="F:protein serine/threonine kinase activity"/>
    <property type="evidence" value="ECO:0007669"/>
    <property type="project" value="TreeGrafter"/>
</dbReference>
<sequence length="158" mass="18099">MIITGEPSHALRVCESGMTSFDDGQANKEPEEPKDCYLGIICDLLYKCLSKNPHKLARILEGEAEDPASAPFYWITKWVDYSERYGIGYFLSDNSFGVLFNDHTRLVSTEDKGLIVYIDANGVETFMSAQKYDPSLKKKMTLLIYFYDYMRTNLLTVF</sequence>
<accession>A0A6G3MGY5</accession>
<dbReference type="SUPFAM" id="SSF82615">
    <property type="entry name" value="Polo-box domain"/>
    <property type="match status" value="1"/>
</dbReference>